<evidence type="ECO:0000313" key="3">
    <source>
        <dbReference type="Proteomes" id="UP000435304"/>
    </source>
</evidence>
<dbReference type="SUPFAM" id="SSF56601">
    <property type="entry name" value="beta-lactamase/transpeptidase-like"/>
    <property type="match status" value="1"/>
</dbReference>
<dbReference type="PANTHER" id="PTHR35333:SF3">
    <property type="entry name" value="BETA-LACTAMASE-TYPE TRANSPEPTIDASE FOLD CONTAINING PROTEIN"/>
    <property type="match status" value="1"/>
</dbReference>
<comment type="caution">
    <text evidence="2">The sequence shown here is derived from an EMBL/GenBank/DDBJ whole genome shotgun (WGS) entry which is preliminary data.</text>
</comment>
<gene>
    <name evidence="2" type="ORF">GC722_04800</name>
</gene>
<accession>A0A6A9V0F8</accession>
<protein>
    <submittedName>
        <fullName evidence="2">Serine hydrolase</fullName>
    </submittedName>
</protein>
<dbReference type="InterPro" id="IPR000871">
    <property type="entry name" value="Beta-lactam_class-A"/>
</dbReference>
<reference evidence="2 3" key="1">
    <citation type="submission" date="2019-12" db="EMBL/GenBank/DDBJ databases">
        <title>Auraticoccus cholistani sp. nov., an actinomycete isolated from soil of Cholistan desert.</title>
        <authorList>
            <person name="Cheema M.T."/>
        </authorList>
    </citation>
    <scope>NUCLEOTIDE SEQUENCE [LARGE SCALE GENOMIC DNA]</scope>
    <source>
        <strain evidence="2 3">F435</strain>
    </source>
</reference>
<dbReference type="Pfam" id="PF13354">
    <property type="entry name" value="Beta-lactamase2"/>
    <property type="match status" value="1"/>
</dbReference>
<dbReference type="GO" id="GO:0030655">
    <property type="term" value="P:beta-lactam antibiotic catabolic process"/>
    <property type="evidence" value="ECO:0007669"/>
    <property type="project" value="InterPro"/>
</dbReference>
<keyword evidence="2" id="KW-0378">Hydrolase</keyword>
<dbReference type="PANTHER" id="PTHR35333">
    <property type="entry name" value="BETA-LACTAMASE"/>
    <property type="match status" value="1"/>
</dbReference>
<organism evidence="2 3">
    <name type="scientific">Auraticoccus cholistanensis</name>
    <dbReference type="NCBI Taxonomy" id="2656650"/>
    <lineage>
        <taxon>Bacteria</taxon>
        <taxon>Bacillati</taxon>
        <taxon>Actinomycetota</taxon>
        <taxon>Actinomycetes</taxon>
        <taxon>Propionibacteriales</taxon>
        <taxon>Propionibacteriaceae</taxon>
        <taxon>Auraticoccus</taxon>
    </lineage>
</organism>
<keyword evidence="3" id="KW-1185">Reference proteome</keyword>
<dbReference type="EMBL" id="WPCU01000004">
    <property type="protein sequence ID" value="MVA75350.1"/>
    <property type="molecule type" value="Genomic_DNA"/>
</dbReference>
<feature type="domain" description="Beta-lactamase class A catalytic" evidence="1">
    <location>
        <begin position="12"/>
        <end position="227"/>
    </location>
</feature>
<dbReference type="GO" id="GO:0008800">
    <property type="term" value="F:beta-lactamase activity"/>
    <property type="evidence" value="ECO:0007669"/>
    <property type="project" value="InterPro"/>
</dbReference>
<dbReference type="Gene3D" id="3.40.710.10">
    <property type="entry name" value="DD-peptidase/beta-lactamase superfamily"/>
    <property type="match status" value="1"/>
</dbReference>
<dbReference type="InterPro" id="IPR045155">
    <property type="entry name" value="Beta-lactam_cat"/>
</dbReference>
<proteinExistence type="predicted"/>
<name>A0A6A9V0F8_9ACTN</name>
<dbReference type="Proteomes" id="UP000435304">
    <property type="component" value="Unassembled WGS sequence"/>
</dbReference>
<evidence type="ECO:0000313" key="2">
    <source>
        <dbReference type="EMBL" id="MVA75350.1"/>
    </source>
</evidence>
<sequence length="264" mass="27961">MPELTPDARWSVCLRDAATSTVLAARDPGRVLRTASVGKVFLLAEVARQVETGELDPAERLAREPEEWVADSGLWYLLDEPALGVLDLCRLVGAFSDNLATNVLLRRVGVPAVTATTRALGCRDSALLDRVRDDRGPQHPPTLSRGSAAELSEVMARLHRDELVSAPVSARVRRWLAANADLSMTASAFGLDPLAHADPDRGTTLVNKTGTISTVRADVGLVQGPAGALGYAVLAEWAEGTDARDDVLAGMRAVGEVLRAAVAG</sequence>
<dbReference type="GO" id="GO:0046677">
    <property type="term" value="P:response to antibiotic"/>
    <property type="evidence" value="ECO:0007669"/>
    <property type="project" value="InterPro"/>
</dbReference>
<dbReference type="InterPro" id="IPR012338">
    <property type="entry name" value="Beta-lactam/transpept-like"/>
</dbReference>
<evidence type="ECO:0000259" key="1">
    <source>
        <dbReference type="Pfam" id="PF13354"/>
    </source>
</evidence>
<dbReference type="AlphaFoldDB" id="A0A6A9V0F8"/>